<dbReference type="Proteomes" id="UP000708208">
    <property type="component" value="Unassembled WGS sequence"/>
</dbReference>
<dbReference type="AlphaFoldDB" id="A0A8J2KH79"/>
<accession>A0A8J2KH79</accession>
<evidence type="ECO:0000313" key="1">
    <source>
        <dbReference type="EMBL" id="CAG7725845.1"/>
    </source>
</evidence>
<dbReference type="EMBL" id="CAJVCH010127409">
    <property type="protein sequence ID" value="CAG7725845.1"/>
    <property type="molecule type" value="Genomic_DNA"/>
</dbReference>
<evidence type="ECO:0000313" key="2">
    <source>
        <dbReference type="Proteomes" id="UP000708208"/>
    </source>
</evidence>
<organism evidence="1 2">
    <name type="scientific">Allacma fusca</name>
    <dbReference type="NCBI Taxonomy" id="39272"/>
    <lineage>
        <taxon>Eukaryota</taxon>
        <taxon>Metazoa</taxon>
        <taxon>Ecdysozoa</taxon>
        <taxon>Arthropoda</taxon>
        <taxon>Hexapoda</taxon>
        <taxon>Collembola</taxon>
        <taxon>Symphypleona</taxon>
        <taxon>Sminthuridae</taxon>
        <taxon>Allacma</taxon>
    </lineage>
</organism>
<proteinExistence type="predicted"/>
<comment type="caution">
    <text evidence="1">The sequence shown here is derived from an EMBL/GenBank/DDBJ whole genome shotgun (WGS) entry which is preliminary data.</text>
</comment>
<sequence length="104" mass="11273">MHLDVNNLHNTGRTVLVTNPPESGELIVGRRIQNYTGTDSTEEIHHVLQDGATGGTGSLQLVHNLYGKVNTKGIHIGSTGGMDQLNIAGAIALKQKRNFHHAKW</sequence>
<reference evidence="1" key="1">
    <citation type="submission" date="2021-06" db="EMBL/GenBank/DDBJ databases">
        <authorList>
            <person name="Hodson N. C."/>
            <person name="Mongue J. A."/>
            <person name="Jaron S. K."/>
        </authorList>
    </citation>
    <scope>NUCLEOTIDE SEQUENCE</scope>
</reference>
<keyword evidence="2" id="KW-1185">Reference proteome</keyword>
<protein>
    <submittedName>
        <fullName evidence="1">Uncharacterized protein</fullName>
    </submittedName>
</protein>
<gene>
    <name evidence="1" type="ORF">AFUS01_LOCUS14786</name>
</gene>
<name>A0A8J2KH79_9HEXA</name>